<protein>
    <submittedName>
        <fullName evidence="3">SRR1-domain-containing protein</fullName>
    </submittedName>
</protein>
<reference evidence="3 4" key="1">
    <citation type="submission" date="2016-07" db="EMBL/GenBank/DDBJ databases">
        <title>Pervasive Adenine N6-methylation of Active Genes in Fungi.</title>
        <authorList>
            <consortium name="DOE Joint Genome Institute"/>
            <person name="Mondo S.J."/>
            <person name="Dannebaum R.O."/>
            <person name="Kuo R.C."/>
            <person name="Labutti K."/>
            <person name="Haridas S."/>
            <person name="Kuo A."/>
            <person name="Salamov A."/>
            <person name="Ahrendt S.R."/>
            <person name="Lipzen A."/>
            <person name="Sullivan W."/>
            <person name="Andreopoulos W.B."/>
            <person name="Clum A."/>
            <person name="Lindquist E."/>
            <person name="Daum C."/>
            <person name="Ramamoorthy G.K."/>
            <person name="Gryganskyi A."/>
            <person name="Culley D."/>
            <person name="Magnuson J.K."/>
            <person name="James T.Y."/>
            <person name="O'Malley M.A."/>
            <person name="Stajich J.E."/>
            <person name="Spatafora J.W."/>
            <person name="Visel A."/>
            <person name="Grigoriev I.V."/>
        </authorList>
    </citation>
    <scope>NUCLEOTIDE SEQUENCE [LARGE SCALE GENOMIC DNA]</scope>
    <source>
        <strain evidence="3 4">NRRL 3301</strain>
    </source>
</reference>
<dbReference type="GO" id="GO:0005634">
    <property type="term" value="C:nucleus"/>
    <property type="evidence" value="ECO:0007669"/>
    <property type="project" value="TreeGrafter"/>
</dbReference>
<organism evidence="3 4">
    <name type="scientific">Hesseltinella vesiculosa</name>
    <dbReference type="NCBI Taxonomy" id="101127"/>
    <lineage>
        <taxon>Eukaryota</taxon>
        <taxon>Fungi</taxon>
        <taxon>Fungi incertae sedis</taxon>
        <taxon>Mucoromycota</taxon>
        <taxon>Mucoromycotina</taxon>
        <taxon>Mucoromycetes</taxon>
        <taxon>Mucorales</taxon>
        <taxon>Cunninghamellaceae</taxon>
        <taxon>Hesseltinella</taxon>
    </lineage>
</organism>
<dbReference type="Pfam" id="PF07985">
    <property type="entry name" value="SRR1"/>
    <property type="match status" value="1"/>
</dbReference>
<proteinExistence type="inferred from homology"/>
<dbReference type="OrthoDB" id="551431at2759"/>
<evidence type="ECO:0000259" key="2">
    <source>
        <dbReference type="Pfam" id="PF07985"/>
    </source>
</evidence>
<keyword evidence="4" id="KW-1185">Reference proteome</keyword>
<dbReference type="InterPro" id="IPR040044">
    <property type="entry name" value="SRR1L"/>
</dbReference>
<evidence type="ECO:0000313" key="3">
    <source>
        <dbReference type="EMBL" id="ORX56172.1"/>
    </source>
</evidence>
<dbReference type="PANTHER" id="PTHR28626:SF3">
    <property type="entry name" value="SRR1-LIKE PROTEIN"/>
    <property type="match status" value="1"/>
</dbReference>
<accession>A0A1X2GKN3</accession>
<evidence type="ECO:0000256" key="1">
    <source>
        <dbReference type="ARBA" id="ARBA00009856"/>
    </source>
</evidence>
<dbReference type="Proteomes" id="UP000242146">
    <property type="component" value="Unassembled WGS sequence"/>
</dbReference>
<feature type="domain" description="SRR1-like" evidence="2">
    <location>
        <begin position="73"/>
        <end position="237"/>
    </location>
</feature>
<comment type="similarity">
    <text evidence="1">Belongs to the SRR1 family.</text>
</comment>
<name>A0A1X2GKN3_9FUNG</name>
<dbReference type="AlphaFoldDB" id="A0A1X2GKN3"/>
<gene>
    <name evidence="3" type="ORF">DM01DRAFT_1015387</name>
</gene>
<dbReference type="PANTHER" id="PTHR28626">
    <property type="entry name" value="SRR1-LIKE PROTEIN"/>
    <property type="match status" value="1"/>
</dbReference>
<dbReference type="EMBL" id="MCGT01000010">
    <property type="protein sequence ID" value="ORX56172.1"/>
    <property type="molecule type" value="Genomic_DNA"/>
</dbReference>
<sequence>MTDQSTLASNDGFTKVTFKYRKQIPKTNKKKKAKNQIKYQHSKDWSTEDLLAQLLRYRETLLACAFYDQLLTSVQDHLLTRDIKDIVCYGIGSMEDSIPARYQFMLILLLKERLKIPGQIFIYDPVMSNLDKQVSEHYGLKVISTNEDCKRQVSVSTLFYMPHCTREHYNNVLASNWDAEHLEHITLIGNDLTDIQPDNVLQQKCPLLLKAAGLIQSIPFPAHLFDINNVFNNTSIQTFPTPIII</sequence>
<evidence type="ECO:0000313" key="4">
    <source>
        <dbReference type="Proteomes" id="UP000242146"/>
    </source>
</evidence>
<dbReference type="InterPro" id="IPR012942">
    <property type="entry name" value="SRR1-like"/>
</dbReference>
<dbReference type="GO" id="GO:0005737">
    <property type="term" value="C:cytoplasm"/>
    <property type="evidence" value="ECO:0007669"/>
    <property type="project" value="TreeGrafter"/>
</dbReference>
<comment type="caution">
    <text evidence="3">The sequence shown here is derived from an EMBL/GenBank/DDBJ whole genome shotgun (WGS) entry which is preliminary data.</text>
</comment>